<keyword evidence="2 3" id="KW-0238">DNA-binding</keyword>
<dbReference type="SMART" id="SM00862">
    <property type="entry name" value="Trans_reg_C"/>
    <property type="match status" value="1"/>
</dbReference>
<dbReference type="InterPro" id="IPR002182">
    <property type="entry name" value="NB-ARC"/>
</dbReference>
<proteinExistence type="inferred from homology"/>
<dbReference type="InterPro" id="IPR001867">
    <property type="entry name" value="OmpR/PhoB-type_DNA-bd"/>
</dbReference>
<dbReference type="SMART" id="SM01043">
    <property type="entry name" value="BTAD"/>
    <property type="match status" value="1"/>
</dbReference>
<evidence type="ECO:0000313" key="6">
    <source>
        <dbReference type="Proteomes" id="UP001346877"/>
    </source>
</evidence>
<feature type="domain" description="OmpR/PhoB-type" evidence="4">
    <location>
        <begin position="1"/>
        <end position="105"/>
    </location>
</feature>
<dbReference type="Pfam" id="PF13424">
    <property type="entry name" value="TPR_12"/>
    <property type="match status" value="1"/>
</dbReference>
<dbReference type="SUPFAM" id="SSF46894">
    <property type="entry name" value="C-terminal effector domain of the bipartite response regulators"/>
    <property type="match status" value="1"/>
</dbReference>
<dbReference type="InterPro" id="IPR019734">
    <property type="entry name" value="TPR_rpt"/>
</dbReference>
<dbReference type="SMART" id="SM00028">
    <property type="entry name" value="TPR"/>
    <property type="match status" value="3"/>
</dbReference>
<dbReference type="Gene3D" id="1.10.10.10">
    <property type="entry name" value="Winged helix-like DNA-binding domain superfamily/Winged helix DNA-binding domain"/>
    <property type="match status" value="1"/>
</dbReference>
<dbReference type="Gene3D" id="1.25.40.10">
    <property type="entry name" value="Tetratricopeptide repeat domain"/>
    <property type="match status" value="3"/>
</dbReference>
<dbReference type="SUPFAM" id="SSF48452">
    <property type="entry name" value="TPR-like"/>
    <property type="match status" value="2"/>
</dbReference>
<dbReference type="EMBL" id="CP107941">
    <property type="protein sequence ID" value="WUI83707.1"/>
    <property type="molecule type" value="Genomic_DNA"/>
</dbReference>
<dbReference type="PROSITE" id="PS51755">
    <property type="entry name" value="OMPR_PHOB"/>
    <property type="match status" value="1"/>
</dbReference>
<organism evidence="5 6">
    <name type="scientific">Micromonospora zamorensis</name>
    <dbReference type="NCBI Taxonomy" id="709883"/>
    <lineage>
        <taxon>Bacteria</taxon>
        <taxon>Bacillati</taxon>
        <taxon>Actinomycetota</taxon>
        <taxon>Actinomycetes</taxon>
        <taxon>Micromonosporales</taxon>
        <taxon>Micromonosporaceae</taxon>
        <taxon>Micromonospora</taxon>
    </lineage>
</organism>
<evidence type="ECO:0000256" key="2">
    <source>
        <dbReference type="ARBA" id="ARBA00023125"/>
    </source>
</evidence>
<evidence type="ECO:0000256" key="3">
    <source>
        <dbReference type="PROSITE-ProRule" id="PRU01091"/>
    </source>
</evidence>
<dbReference type="PANTHER" id="PTHR47691:SF3">
    <property type="entry name" value="HTH-TYPE TRANSCRIPTIONAL REGULATOR RV0890C-RELATED"/>
    <property type="match status" value="1"/>
</dbReference>
<dbReference type="RefSeq" id="WP_328373040.1">
    <property type="nucleotide sequence ID" value="NZ_CP107936.1"/>
</dbReference>
<dbReference type="InterPro" id="IPR036388">
    <property type="entry name" value="WH-like_DNA-bd_sf"/>
</dbReference>
<dbReference type="InterPro" id="IPR016032">
    <property type="entry name" value="Sig_transdc_resp-reg_C-effctor"/>
</dbReference>
<feature type="DNA-binding region" description="OmpR/PhoB-type" evidence="3">
    <location>
        <begin position="1"/>
        <end position="105"/>
    </location>
</feature>
<dbReference type="Gene3D" id="3.40.50.300">
    <property type="entry name" value="P-loop containing nucleotide triphosphate hydrolases"/>
    <property type="match status" value="1"/>
</dbReference>
<dbReference type="InterPro" id="IPR011990">
    <property type="entry name" value="TPR-like_helical_dom_sf"/>
</dbReference>
<gene>
    <name evidence="5" type="ORF">OG375_05015</name>
</gene>
<dbReference type="Pfam" id="PF00486">
    <property type="entry name" value="Trans_reg_C"/>
    <property type="match status" value="1"/>
</dbReference>
<dbReference type="PRINTS" id="PR00364">
    <property type="entry name" value="DISEASERSIST"/>
</dbReference>
<dbReference type="InterPro" id="IPR027417">
    <property type="entry name" value="P-loop_NTPase"/>
</dbReference>
<dbReference type="Proteomes" id="UP001346877">
    <property type="component" value="Chromosome"/>
</dbReference>
<protein>
    <submittedName>
        <fullName evidence="5">Tetratricopeptide repeat protein</fullName>
    </submittedName>
</protein>
<comment type="similarity">
    <text evidence="1">Belongs to the AfsR/DnrI/RedD regulatory family.</text>
</comment>
<evidence type="ECO:0000313" key="5">
    <source>
        <dbReference type="EMBL" id="WUI83707.1"/>
    </source>
</evidence>
<accession>A0ABZ1PKL4</accession>
<evidence type="ECO:0000256" key="1">
    <source>
        <dbReference type="ARBA" id="ARBA00005820"/>
    </source>
</evidence>
<name>A0ABZ1PKL4_9ACTN</name>
<evidence type="ECO:0000259" key="4">
    <source>
        <dbReference type="PROSITE" id="PS51755"/>
    </source>
</evidence>
<sequence length="943" mass="103480">MQTSGRDELRFAVLGPVRAWRGAREVELRPRQARLMLALLLVRSGGTVTREEFATLLWGEEPPETAANVVYRHIGALRRLIEPGLPARASGRWITLEGGAYRLDAPSSDLRQFHAYTQAGRQATADGDQATACAQYLAALRTWTGRCAAGLDPGPELMPEFAALDHQRAAVACAAADVALARDDVRDLVPLIREVADHHSFDEALQARLLLVLAADGKQAEAVRAFEKVRAGLAEHLGVDPGPELLTAYDRVLHQHTAAASGRGGGSAARPAPPEPYVVPAVVPPGTRFFNGRRNELDRLSALLPDEASPAVVTVTVDGLPGVGKTSLVVHWAHLVADRFPDGQLFIDLQGFDTREALATERVLMCFLNALGVKQADVPASLGAQVNLYRTLMSRRRMLVILDNARDAEHVRPLLPAAPGCFVLVTSRNRLAGLIAQEGAHHIALNPPSVDEAQASLRVRLAASRDAGDLAALDEIIERCGRLPLAMAVVAARAAAFPEWRLSEIAAELRDSQTLDVLSGDEPRTDLRSVFSWSYRMLSERAARLFRLLALHPGPDFGLATVASLAGLPGEQARVLIAELTRTRLITEHRYKRYVFHELIRRYAIELCEAFDSPAERDEAEARVVDHLRQTAHAASRLLMPPVLDTPPPVRDGVTPGRPDDVAEAMAWFTAELEVLEATIDQARPELRAWSLAECLLPFYQRRGMYHSWETVAGMALRAARDGDDREGQARMHRMIAGAKNALGRRISAVNHLERALILFAELGRPIERAYVFSNLGWVRYSQGDIGRSKEHYEQAGAVFVAEGHEPGQAHALLGIGYCLVRTGELAEAVRVLRRASEIFDRLGDYNSGADCASVISDALDGQGRLDQAIQWRRRAQRLFHLARNEMEVADNGRALGDVYLRAGRSGEAALAWQEARRIFVALGSEEDVRTMDTRLDRIALPR</sequence>
<keyword evidence="6" id="KW-1185">Reference proteome</keyword>
<dbReference type="Pfam" id="PF03704">
    <property type="entry name" value="BTAD"/>
    <property type="match status" value="1"/>
</dbReference>
<dbReference type="PANTHER" id="PTHR47691">
    <property type="entry name" value="REGULATOR-RELATED"/>
    <property type="match status" value="1"/>
</dbReference>
<reference evidence="5 6" key="1">
    <citation type="submission" date="2022-10" db="EMBL/GenBank/DDBJ databases">
        <title>The complete genomes of actinobacterial strains from the NBC collection.</title>
        <authorList>
            <person name="Joergensen T.S."/>
            <person name="Alvarez Arevalo M."/>
            <person name="Sterndorff E.B."/>
            <person name="Faurdal D."/>
            <person name="Vuksanovic O."/>
            <person name="Mourched A.-S."/>
            <person name="Charusanti P."/>
            <person name="Shaw S."/>
            <person name="Blin K."/>
            <person name="Weber T."/>
        </authorList>
    </citation>
    <scope>NUCLEOTIDE SEQUENCE [LARGE SCALE GENOMIC DNA]</scope>
    <source>
        <strain evidence="5 6">NBC_00396</strain>
    </source>
</reference>
<dbReference type="SUPFAM" id="SSF52540">
    <property type="entry name" value="P-loop containing nucleoside triphosphate hydrolases"/>
    <property type="match status" value="1"/>
</dbReference>
<dbReference type="Pfam" id="PF00931">
    <property type="entry name" value="NB-ARC"/>
    <property type="match status" value="1"/>
</dbReference>
<dbReference type="InterPro" id="IPR005158">
    <property type="entry name" value="BTAD"/>
</dbReference>